<dbReference type="Proteomes" id="UP000003163">
    <property type="component" value="Unassembled WGS sequence"/>
</dbReference>
<evidence type="ECO:0000313" key="1">
    <source>
        <dbReference type="EMBL" id="EJW04523.1"/>
    </source>
</evidence>
<feature type="non-terminal residue" evidence="1">
    <location>
        <position position="1"/>
    </location>
</feature>
<evidence type="ECO:0000313" key="2">
    <source>
        <dbReference type="Proteomes" id="UP000003163"/>
    </source>
</evidence>
<dbReference type="AlphaFoldDB" id="J8ZXX5"/>
<reference evidence="1 2" key="1">
    <citation type="submission" date="2011-08" db="EMBL/GenBank/DDBJ databases">
        <authorList>
            <person name="Liu Z.J."/>
            <person name="Shi F.L."/>
            <person name="Lu J.Q."/>
            <person name="Li M."/>
            <person name="Wang Z.L."/>
        </authorList>
    </citation>
    <scope>NUCLEOTIDE SEQUENCE [LARGE SCALE GENOMIC DNA]</scope>
    <source>
        <strain evidence="1 2">USNM 41457</strain>
    </source>
</reference>
<name>J8ZXX5_EDHAE</name>
<comment type="caution">
    <text evidence="1">The sequence shown here is derived from an EMBL/GenBank/DDBJ whole genome shotgun (WGS) entry which is preliminary data.</text>
</comment>
<dbReference type="EMBL" id="AFBI03000017">
    <property type="protein sequence ID" value="EJW04523.1"/>
    <property type="molecule type" value="Genomic_DNA"/>
</dbReference>
<protein>
    <submittedName>
        <fullName evidence="1">Uncharacterized protein</fullName>
    </submittedName>
</protein>
<dbReference type="HOGENOM" id="CLU_1669365_0_0_1"/>
<sequence>MKYFLYTFLFFQNIICVKVINTGRKKDLSKQIILSLEEYSSLKEYYAIFIRNFHKDFFKMFEFKLKNSNAMVDSNIFSEIKSELSSEYFNIVLDHICMIHKPGYRFSDSIKDYNNTNAKKDFLEYANQYLQNRMPYVVLILKDSTNSDIQRKQWQQDN</sequence>
<proteinExistence type="predicted"/>
<keyword evidence="2" id="KW-1185">Reference proteome</keyword>
<accession>J8ZXX5</accession>
<reference evidence="2" key="2">
    <citation type="submission" date="2015-07" db="EMBL/GenBank/DDBJ databases">
        <title>Contrasting host-pathogen interactions and genome evolution in two generalist and specialist microsporidian pathogens of mosquitoes.</title>
        <authorList>
            <consortium name="The Broad Institute Genomics Platform"/>
            <consortium name="The Broad Institute Genome Sequencing Center for Infectious Disease"/>
            <person name="Cuomo C.A."/>
            <person name="Sanscrainte N.D."/>
            <person name="Goldberg J.M."/>
            <person name="Heiman D."/>
            <person name="Young S."/>
            <person name="Zeng Q."/>
            <person name="Becnel J.J."/>
            <person name="Birren B.W."/>
        </authorList>
    </citation>
    <scope>NUCLEOTIDE SEQUENCE [LARGE SCALE GENOMIC DNA]</scope>
    <source>
        <strain evidence="2">USNM 41457</strain>
    </source>
</reference>
<dbReference type="InParanoid" id="J8ZXX5"/>
<dbReference type="VEuPathDB" id="MicrosporidiaDB:EDEG_01264"/>
<gene>
    <name evidence="1" type="ORF">EDEG_01264</name>
</gene>
<organism evidence="1 2">
    <name type="scientific">Edhazardia aedis (strain USNM 41457)</name>
    <name type="common">Microsporidian parasite</name>
    <dbReference type="NCBI Taxonomy" id="1003232"/>
    <lineage>
        <taxon>Eukaryota</taxon>
        <taxon>Fungi</taxon>
        <taxon>Fungi incertae sedis</taxon>
        <taxon>Microsporidia</taxon>
        <taxon>Edhazardia</taxon>
    </lineage>
</organism>